<evidence type="ECO:0000313" key="2">
    <source>
        <dbReference type="Proteomes" id="UP000499080"/>
    </source>
</evidence>
<keyword evidence="2" id="KW-1185">Reference proteome</keyword>
<comment type="caution">
    <text evidence="1">The sequence shown here is derived from an EMBL/GenBank/DDBJ whole genome shotgun (WGS) entry which is preliminary data.</text>
</comment>
<dbReference type="AlphaFoldDB" id="A0A4Y2DQJ0"/>
<accession>A0A4Y2DQJ0</accession>
<reference evidence="1 2" key="1">
    <citation type="journal article" date="2019" name="Sci. Rep.">
        <title>Orb-weaving spider Araneus ventricosus genome elucidates the spidroin gene catalogue.</title>
        <authorList>
            <person name="Kono N."/>
            <person name="Nakamura H."/>
            <person name="Ohtoshi R."/>
            <person name="Moran D.A.P."/>
            <person name="Shinohara A."/>
            <person name="Yoshida Y."/>
            <person name="Fujiwara M."/>
            <person name="Mori M."/>
            <person name="Tomita M."/>
            <person name="Arakawa K."/>
        </authorList>
    </citation>
    <scope>NUCLEOTIDE SEQUENCE [LARGE SCALE GENOMIC DNA]</scope>
</reference>
<evidence type="ECO:0000313" key="1">
    <source>
        <dbReference type="EMBL" id="GBM19090.1"/>
    </source>
</evidence>
<sequence>MQERVALVITVNLPQVRFKFDASNLLRQGNIKLKSNLLQTYVLSGSPFVLNCTPQFRNVSQYRTALMVSPLGRNLTSRMPCLSQNSVWRTVSASTPSTVVLILE</sequence>
<organism evidence="1 2">
    <name type="scientific">Araneus ventricosus</name>
    <name type="common">Orbweaver spider</name>
    <name type="synonym">Epeira ventricosa</name>
    <dbReference type="NCBI Taxonomy" id="182803"/>
    <lineage>
        <taxon>Eukaryota</taxon>
        <taxon>Metazoa</taxon>
        <taxon>Ecdysozoa</taxon>
        <taxon>Arthropoda</taxon>
        <taxon>Chelicerata</taxon>
        <taxon>Arachnida</taxon>
        <taxon>Araneae</taxon>
        <taxon>Araneomorphae</taxon>
        <taxon>Entelegynae</taxon>
        <taxon>Araneoidea</taxon>
        <taxon>Araneidae</taxon>
        <taxon>Araneus</taxon>
    </lineage>
</organism>
<gene>
    <name evidence="1" type="ORF">AVEN_236914_1</name>
</gene>
<dbReference type="EMBL" id="BGPR01000416">
    <property type="protein sequence ID" value="GBM19090.1"/>
    <property type="molecule type" value="Genomic_DNA"/>
</dbReference>
<name>A0A4Y2DQJ0_ARAVE</name>
<proteinExistence type="predicted"/>
<dbReference type="Proteomes" id="UP000499080">
    <property type="component" value="Unassembled WGS sequence"/>
</dbReference>
<protein>
    <submittedName>
        <fullName evidence="1">Uncharacterized protein</fullName>
    </submittedName>
</protein>